<dbReference type="Pfam" id="PF13555">
    <property type="entry name" value="AAA_29"/>
    <property type="match status" value="1"/>
</dbReference>
<dbReference type="InterPro" id="IPR027417">
    <property type="entry name" value="P-loop_NTPase"/>
</dbReference>
<dbReference type="PANTHER" id="PTHR32182">
    <property type="entry name" value="DNA REPLICATION AND REPAIR PROTEIN RECF"/>
    <property type="match status" value="1"/>
</dbReference>
<dbReference type="AlphaFoldDB" id="A0A514EBJ3"/>
<dbReference type="PANTHER" id="PTHR32182:SF0">
    <property type="entry name" value="DNA REPLICATION AND REPAIR PROTEIN RECF"/>
    <property type="match status" value="1"/>
</dbReference>
<gene>
    <name evidence="2" type="ORF">E4A48_06750</name>
</gene>
<dbReference type="Pfam" id="PF13558">
    <property type="entry name" value="SbcC_Walker_B"/>
    <property type="match status" value="1"/>
</dbReference>
<keyword evidence="1" id="KW-0175">Coiled coil</keyword>
<reference evidence="2 3" key="1">
    <citation type="submission" date="2019-03" db="EMBL/GenBank/DDBJ databases">
        <title>Tal1 in Xanthomonas translucens pv. cerealis Contributes to Virulence in Bacterial Leaf Streak of Wheat.</title>
        <authorList>
            <person name="Shah S.M.A."/>
            <person name="Haq F."/>
            <person name="Ma W."/>
            <person name="Xu X."/>
            <person name="Wang S."/>
            <person name="Xu Z."/>
            <person name="Zou L."/>
            <person name="Zhu B."/>
            <person name="Chen G."/>
        </authorList>
    </citation>
    <scope>NUCLEOTIDE SEQUENCE [LARGE SCALE GENOMIC DNA]</scope>
    <source>
        <strain evidence="2 3">01</strain>
    </source>
</reference>
<proteinExistence type="predicted"/>
<evidence type="ECO:0000313" key="3">
    <source>
        <dbReference type="Proteomes" id="UP000319349"/>
    </source>
</evidence>
<sequence>MTTLKRKTGRPTMYLLEKLHLVQFYLFSAETLYFGKSSAIVAPNGSGKSAVLDALQIVLHGGDQNAIDLNAQSGGKKGGRSIREYLLGYYLEKENVRDYATSFLTLVFRDSTGKHPVVSAGISLGAAKDEPKHRVYGMYLAPGVELRLEHHVEVTHGEQLPVDWVRFKEIVRQAARDRAGSGQDKPVFFDKASEFVEALLFQLRPDRSRGIDHGAFSKALKNALNLKDVHDASAFVREQIIEARPINVAEFRHQLESFRELRERVRQVKERIDAGTGVEATTVRAIAARMRKASYAALSADLERDIAFEKMDEAQDRQVAATIAYEEAKRRKETTETVFNDANRRLGDLLERARHDPSLKGRDMQAGRERALMPLKKNLATDLRRVVNAYHQARDRDTGSTAWSMIAKPWQMLLDRIAGAGAATSLGVDVQYEISQLTGTLGVLQPMLTELKQRESADRNRLEEAKRLFTTAVTQLERARRGKSQIPDSVVIVQNRLADVGIIATPVSDLVRITDASWAPAIEAYLRTNAYALIVDKGREDEAIHVYESIPDSANPFGVKIVQPKNYTVDVEGLPATALARLIVGENDLAVGFLRSRLRRLLQLESANSRSLDGLTRKGILVSNGTIERLRLPAMDQVSLGKQDLRAKIDFLTRERMRISQEVTEAERDLLKTSQLMEVTAPLASLKDVLANVERWLSEHATQEQEFEEREAAELNDDNPDLQAFHAQMQAISDQANAAKKARDEALHASGMAEQASLTATSALTELSAEVDVCARKAAVAMQAPYVDAGWIDDMRSKWENQGKSIGDMLQTCASGKDRDTKAAGELESDVRTQIQAYASQYNLELTCNPSDPEDVQNFLRAYINHLRESELVTYERQAEEAYGVAVRTFRSRIAASLRSSFDDMFEQLRQLNRLMASLPPFTNDERYKFKYGHTPEYRQLYDFIVKVAERSGDDDLFNDPVNTPEEFRSLVEDVDGPHQQLLEDYRRFFWFDVVVIGGQGNEIATLKTRMEKGSGGEHRAPLFVVAGAALAAAYGKLQGDTSGMSLILFDELGDKIDGNNTKAVFEYLSSLGLQPIVAAPDDALGKINESIIGYVELYRDGSYLSVNHVGLGPAAVELLSSDDFVKYPHLLEAETRRVIEARGDET</sequence>
<feature type="coiled-coil region" evidence="1">
    <location>
        <begin position="311"/>
        <end position="345"/>
    </location>
</feature>
<dbReference type="GO" id="GO:0006302">
    <property type="term" value="P:double-strand break repair"/>
    <property type="evidence" value="ECO:0007669"/>
    <property type="project" value="TreeGrafter"/>
</dbReference>
<dbReference type="GO" id="GO:0000731">
    <property type="term" value="P:DNA synthesis involved in DNA repair"/>
    <property type="evidence" value="ECO:0007669"/>
    <property type="project" value="TreeGrafter"/>
</dbReference>
<dbReference type="Proteomes" id="UP000319349">
    <property type="component" value="Chromosome"/>
</dbReference>
<dbReference type="SUPFAM" id="SSF52540">
    <property type="entry name" value="P-loop containing nucleoside triphosphate hydrolases"/>
    <property type="match status" value="1"/>
</dbReference>
<keyword evidence="3" id="KW-1185">Reference proteome</keyword>
<evidence type="ECO:0000256" key="1">
    <source>
        <dbReference type="SAM" id="Coils"/>
    </source>
</evidence>
<dbReference type="Gene3D" id="3.40.50.300">
    <property type="entry name" value="P-loop containing nucleotide triphosphate hydrolases"/>
    <property type="match status" value="1"/>
</dbReference>
<evidence type="ECO:0008006" key="4">
    <source>
        <dbReference type="Google" id="ProtNLM"/>
    </source>
</evidence>
<name>A0A514EBJ3_9XANT</name>
<dbReference type="EMBL" id="CP038228">
    <property type="protein sequence ID" value="QDI03431.1"/>
    <property type="molecule type" value="Genomic_DNA"/>
</dbReference>
<evidence type="ECO:0000313" key="2">
    <source>
        <dbReference type="EMBL" id="QDI03431.1"/>
    </source>
</evidence>
<organism evidence="2 3">
    <name type="scientific">Xanthomonas cerealis pv. cerealis</name>
    <dbReference type="NCBI Taxonomy" id="152263"/>
    <lineage>
        <taxon>Bacteria</taxon>
        <taxon>Pseudomonadati</taxon>
        <taxon>Pseudomonadota</taxon>
        <taxon>Gammaproteobacteria</taxon>
        <taxon>Lysobacterales</taxon>
        <taxon>Lysobacteraceae</taxon>
        <taxon>Xanthomonas</taxon>
        <taxon>Xanthomonas translucens group</taxon>
        <taxon>Xanthomonas cerealis</taxon>
    </lineage>
</organism>
<feature type="coiled-coil region" evidence="1">
    <location>
        <begin position="642"/>
        <end position="669"/>
    </location>
</feature>
<protein>
    <recommendedName>
        <fullName evidence="4">Chromosome segregation protein SMC</fullName>
    </recommendedName>
</protein>
<accession>A0A514EBJ3</accession>